<evidence type="ECO:0000256" key="4">
    <source>
        <dbReference type="ARBA" id="ARBA00013194"/>
    </source>
</evidence>
<dbReference type="Gene3D" id="3.10.50.40">
    <property type="match status" value="1"/>
</dbReference>
<feature type="domain" description="PPIase FKBP-type" evidence="9">
    <location>
        <begin position="6"/>
        <end position="79"/>
    </location>
</feature>
<dbReference type="AlphaFoldDB" id="A0A3B0WS95"/>
<evidence type="ECO:0000256" key="6">
    <source>
        <dbReference type="ARBA" id="ARBA00023110"/>
    </source>
</evidence>
<dbReference type="EC" id="5.2.1.8" evidence="4"/>
<keyword evidence="6" id="KW-0697">Rotamase</keyword>
<evidence type="ECO:0000256" key="5">
    <source>
        <dbReference type="ARBA" id="ARBA00022490"/>
    </source>
</evidence>
<dbReference type="PROSITE" id="PS50059">
    <property type="entry name" value="FKBP_PPIASE"/>
    <property type="match status" value="1"/>
</dbReference>
<dbReference type="GO" id="GO:0042026">
    <property type="term" value="P:protein refolding"/>
    <property type="evidence" value="ECO:0007669"/>
    <property type="project" value="UniProtKB-ARBA"/>
</dbReference>
<evidence type="ECO:0000259" key="9">
    <source>
        <dbReference type="PROSITE" id="PS50059"/>
    </source>
</evidence>
<name>A0A3B0WS95_9ZZZZ</name>
<evidence type="ECO:0000313" key="10">
    <source>
        <dbReference type="EMBL" id="VAW53487.1"/>
    </source>
</evidence>
<protein>
    <recommendedName>
        <fullName evidence="4">peptidylprolyl isomerase</fullName>
        <ecNumber evidence="4">5.2.1.8</ecNumber>
    </recommendedName>
</protein>
<evidence type="ECO:0000256" key="3">
    <source>
        <dbReference type="ARBA" id="ARBA00006577"/>
    </source>
</evidence>
<dbReference type="GO" id="GO:0003755">
    <property type="term" value="F:peptidyl-prolyl cis-trans isomerase activity"/>
    <property type="evidence" value="ECO:0007669"/>
    <property type="project" value="UniProtKB-KW"/>
</dbReference>
<evidence type="ECO:0000256" key="2">
    <source>
        <dbReference type="ARBA" id="ARBA00004496"/>
    </source>
</evidence>
<dbReference type="EMBL" id="UOFE01000034">
    <property type="protein sequence ID" value="VAW53487.1"/>
    <property type="molecule type" value="Genomic_DNA"/>
</dbReference>
<dbReference type="PANTHER" id="PTHR47861:SF3">
    <property type="entry name" value="FKBP-TYPE PEPTIDYL-PROLYL CIS-TRANS ISOMERASE SLYD"/>
    <property type="match status" value="1"/>
</dbReference>
<comment type="catalytic activity">
    <reaction evidence="1">
        <text>[protein]-peptidylproline (omega=180) = [protein]-peptidylproline (omega=0)</text>
        <dbReference type="Rhea" id="RHEA:16237"/>
        <dbReference type="Rhea" id="RHEA-COMP:10747"/>
        <dbReference type="Rhea" id="RHEA-COMP:10748"/>
        <dbReference type="ChEBI" id="CHEBI:83833"/>
        <dbReference type="ChEBI" id="CHEBI:83834"/>
        <dbReference type="EC" id="5.2.1.8"/>
    </reaction>
</comment>
<dbReference type="InterPro" id="IPR046357">
    <property type="entry name" value="PPIase_dom_sf"/>
</dbReference>
<evidence type="ECO:0000256" key="8">
    <source>
        <dbReference type="ARBA" id="ARBA00023235"/>
    </source>
</evidence>
<gene>
    <name evidence="10" type="ORF">MNBD_GAMMA05-396</name>
</gene>
<dbReference type="SUPFAM" id="SSF54534">
    <property type="entry name" value="FKBP-like"/>
    <property type="match status" value="1"/>
</dbReference>
<dbReference type="Pfam" id="PF00254">
    <property type="entry name" value="FKBP_C"/>
    <property type="match status" value="1"/>
</dbReference>
<dbReference type="GO" id="GO:0005737">
    <property type="term" value="C:cytoplasm"/>
    <property type="evidence" value="ECO:0007669"/>
    <property type="project" value="UniProtKB-SubCell"/>
</dbReference>
<sequence>MQIESNAIVTLHYTLTDNEGEIIDQSEDGSFLYLHGAMNIIPGLENALTGKVAGDEFTVKVSPEEGYGEKDEQRIQVVPKKMFDNVDEIKPGVQFHAQDPDGNDVVVTVVEVQEEAVVIDGNHALAGVELNFAVKVVDVRKASEEEISHGHVHGEHGHQH</sequence>
<organism evidence="10">
    <name type="scientific">hydrothermal vent metagenome</name>
    <dbReference type="NCBI Taxonomy" id="652676"/>
    <lineage>
        <taxon>unclassified sequences</taxon>
        <taxon>metagenomes</taxon>
        <taxon>ecological metagenomes</taxon>
    </lineage>
</organism>
<reference evidence="10" key="1">
    <citation type="submission" date="2018-06" db="EMBL/GenBank/DDBJ databases">
        <authorList>
            <person name="Zhirakovskaya E."/>
        </authorList>
    </citation>
    <scope>NUCLEOTIDE SEQUENCE</scope>
</reference>
<accession>A0A3B0WS95</accession>
<keyword evidence="8 10" id="KW-0413">Isomerase</keyword>
<comment type="subcellular location">
    <subcellularLocation>
        <location evidence="2">Cytoplasm</location>
    </subcellularLocation>
</comment>
<keyword evidence="7" id="KW-0143">Chaperone</keyword>
<keyword evidence="5" id="KW-0963">Cytoplasm</keyword>
<evidence type="ECO:0000256" key="7">
    <source>
        <dbReference type="ARBA" id="ARBA00023186"/>
    </source>
</evidence>
<evidence type="ECO:0000256" key="1">
    <source>
        <dbReference type="ARBA" id="ARBA00000971"/>
    </source>
</evidence>
<dbReference type="PANTHER" id="PTHR47861">
    <property type="entry name" value="FKBP-TYPE PEPTIDYL-PROLYL CIS-TRANS ISOMERASE SLYD"/>
    <property type="match status" value="1"/>
</dbReference>
<comment type="similarity">
    <text evidence="3">Belongs to the FKBP-type PPIase family.</text>
</comment>
<dbReference type="InterPro" id="IPR001179">
    <property type="entry name" value="PPIase_FKBP_dom"/>
</dbReference>
<proteinExistence type="inferred from homology"/>